<organism evidence="14 15">
    <name type="scientific">Bacteroides finegoldii</name>
    <dbReference type="NCBI Taxonomy" id="338188"/>
    <lineage>
        <taxon>Bacteria</taxon>
        <taxon>Pseudomonadati</taxon>
        <taxon>Bacteroidota</taxon>
        <taxon>Bacteroidia</taxon>
        <taxon>Bacteroidales</taxon>
        <taxon>Bacteroidaceae</taxon>
        <taxon>Bacteroides</taxon>
    </lineage>
</organism>
<gene>
    <name evidence="14" type="primary">cirA_4</name>
    <name evidence="14" type="ORF">ERS852397_02615</name>
</gene>
<evidence type="ECO:0000256" key="10">
    <source>
        <dbReference type="PROSITE-ProRule" id="PRU01360"/>
    </source>
</evidence>
<keyword evidence="9 10" id="KW-0998">Cell outer membrane</keyword>
<evidence type="ECO:0000256" key="9">
    <source>
        <dbReference type="ARBA" id="ARBA00023237"/>
    </source>
</evidence>
<dbReference type="PANTHER" id="PTHR30069:SF29">
    <property type="entry name" value="HEMOGLOBIN AND HEMOGLOBIN-HAPTOGLOBIN-BINDING PROTEIN 1-RELATED"/>
    <property type="match status" value="1"/>
</dbReference>
<evidence type="ECO:0000256" key="3">
    <source>
        <dbReference type="ARBA" id="ARBA00022452"/>
    </source>
</evidence>
<keyword evidence="6 11" id="KW-0798">TonB box</keyword>
<evidence type="ECO:0000256" key="5">
    <source>
        <dbReference type="ARBA" id="ARBA00022729"/>
    </source>
</evidence>
<dbReference type="SUPFAM" id="SSF49464">
    <property type="entry name" value="Carboxypeptidase regulatory domain-like"/>
    <property type="match status" value="1"/>
</dbReference>
<dbReference type="Gene3D" id="2.60.40.1120">
    <property type="entry name" value="Carboxypeptidase-like, regulatory domain"/>
    <property type="match status" value="1"/>
</dbReference>
<dbReference type="GO" id="GO:0015344">
    <property type="term" value="F:siderophore uptake transmembrane transporter activity"/>
    <property type="evidence" value="ECO:0007669"/>
    <property type="project" value="TreeGrafter"/>
</dbReference>
<keyword evidence="5" id="KW-0732">Signal</keyword>
<dbReference type="GO" id="GO:0044718">
    <property type="term" value="P:siderophore transmembrane transport"/>
    <property type="evidence" value="ECO:0007669"/>
    <property type="project" value="TreeGrafter"/>
</dbReference>
<comment type="similarity">
    <text evidence="10 11">Belongs to the TonB-dependent receptor family.</text>
</comment>
<accession>A0A174H872</accession>
<dbReference type="PROSITE" id="PS52016">
    <property type="entry name" value="TONB_DEPENDENT_REC_3"/>
    <property type="match status" value="1"/>
</dbReference>
<dbReference type="AlphaFoldDB" id="A0A174H872"/>
<evidence type="ECO:0000256" key="2">
    <source>
        <dbReference type="ARBA" id="ARBA00022448"/>
    </source>
</evidence>
<dbReference type="CDD" id="cd01347">
    <property type="entry name" value="ligand_gated_channel"/>
    <property type="match status" value="1"/>
</dbReference>
<keyword evidence="3 10" id="KW-1134">Transmembrane beta strand</keyword>
<keyword evidence="7 10" id="KW-0472">Membrane</keyword>
<comment type="subcellular location">
    <subcellularLocation>
        <location evidence="1 10">Cell outer membrane</location>
        <topology evidence="1 10">Multi-pass membrane protein</topology>
    </subcellularLocation>
</comment>
<evidence type="ECO:0000256" key="6">
    <source>
        <dbReference type="ARBA" id="ARBA00023077"/>
    </source>
</evidence>
<dbReference type="InterPro" id="IPR039426">
    <property type="entry name" value="TonB-dep_rcpt-like"/>
</dbReference>
<sequence length="747" mass="84611">MLLGVLSTLYTTAETGYLYENNENDNATTRCFKGVVLDENGTPLPGASIVVIGTTIGAGTNTQGEFTLSLRDKGFPILRASFIGYTPVEYKIQNNEHNNIVIRLKPTQSSLEEVVVTGTRTEKPLKDAPILTRVIGQKEIQALNPMDIETLLQYELPGIQFNYNSMSKLPEITYQGMSGEYLLFLVDGERISGEGSDHNPDFSRFNIDDIERIEVVKGAQSTLYASNALGAVINIITKSANRPFTGNVNARYGNNSGQKYTVSGGTKQNRFSSFTTISHRRRDTYTISDDKETERTVINPDGSITIDKSANSSTIRGYQIWDASQKFGYAFSDQFSAEIKGTYYRNKRDNATANAKTNDIFSNYSVNGKLKYLFNVNHRLDLSYIFDSYRKDIDYFVAGYTKKNYDNFVQTARLNYTGNFNGQHTFTAGLEANLEYLKHYMFKDSTNYNQQSYVFYMQEDWKISEKFNLIAGIRTDYHSKYHFRMTPKLSVMYRPVELLTLRVGYAQGYRTPTLKELYEEYDMGGLGMFTIHGDENLKAENSQQFSLSAEINKDIFYASISGYYNKFKNKITLAYLDNIEDGKSMPDMKYMNSDNAESISMEAIARVKMDCGLMLQGSYAYVHEKEEYKGYNLSMTRPHSLTFNASFNRKFGKVNTSVSLNGQWSSKLHTYSYYSVDNTITEYNYSPRTICTLNTSASFPRGISVGLGIDNLFNYKDKSADYGIQLPQQGIGFIGTVSINLADLFRL</sequence>
<evidence type="ECO:0000259" key="12">
    <source>
        <dbReference type="Pfam" id="PF00593"/>
    </source>
</evidence>
<dbReference type="Pfam" id="PF00593">
    <property type="entry name" value="TonB_dep_Rec_b-barrel"/>
    <property type="match status" value="1"/>
</dbReference>
<dbReference type="STRING" id="338188.ERS852397_02615"/>
<protein>
    <submittedName>
        <fullName evidence="14">TonB-dependent receptor</fullName>
    </submittedName>
</protein>
<dbReference type="PANTHER" id="PTHR30069">
    <property type="entry name" value="TONB-DEPENDENT OUTER MEMBRANE RECEPTOR"/>
    <property type="match status" value="1"/>
</dbReference>
<evidence type="ECO:0000313" key="15">
    <source>
        <dbReference type="Proteomes" id="UP000095517"/>
    </source>
</evidence>
<keyword evidence="4 10" id="KW-0812">Transmembrane</keyword>
<evidence type="ECO:0000259" key="13">
    <source>
        <dbReference type="Pfam" id="PF07715"/>
    </source>
</evidence>
<dbReference type="EMBL" id="CYZH01000014">
    <property type="protein sequence ID" value="CUO71162.1"/>
    <property type="molecule type" value="Genomic_DNA"/>
</dbReference>
<dbReference type="InterPro" id="IPR036942">
    <property type="entry name" value="Beta-barrel_TonB_sf"/>
</dbReference>
<evidence type="ECO:0000256" key="7">
    <source>
        <dbReference type="ARBA" id="ARBA00023136"/>
    </source>
</evidence>
<evidence type="ECO:0000256" key="1">
    <source>
        <dbReference type="ARBA" id="ARBA00004571"/>
    </source>
</evidence>
<evidence type="ECO:0000313" key="14">
    <source>
        <dbReference type="EMBL" id="CUO71162.1"/>
    </source>
</evidence>
<dbReference type="Gene3D" id="2.40.170.20">
    <property type="entry name" value="TonB-dependent receptor, beta-barrel domain"/>
    <property type="match status" value="1"/>
</dbReference>
<reference evidence="14 15" key="1">
    <citation type="submission" date="2015-09" db="EMBL/GenBank/DDBJ databases">
        <authorList>
            <consortium name="Pathogen Informatics"/>
        </authorList>
    </citation>
    <scope>NUCLEOTIDE SEQUENCE [LARGE SCALE GENOMIC DNA]</scope>
    <source>
        <strain evidence="14 15">2789STDY5608840</strain>
    </source>
</reference>
<keyword evidence="2 10" id="KW-0813">Transport</keyword>
<feature type="domain" description="TonB-dependent receptor-like beta-barrel" evidence="12">
    <location>
        <begin position="304"/>
        <end position="712"/>
    </location>
</feature>
<keyword evidence="8 14" id="KW-0675">Receptor</keyword>
<dbReference type="Pfam" id="PF07715">
    <property type="entry name" value="Plug"/>
    <property type="match status" value="1"/>
</dbReference>
<dbReference type="SUPFAM" id="SSF56935">
    <property type="entry name" value="Porins"/>
    <property type="match status" value="1"/>
</dbReference>
<dbReference type="GO" id="GO:0009279">
    <property type="term" value="C:cell outer membrane"/>
    <property type="evidence" value="ECO:0007669"/>
    <property type="project" value="UniProtKB-SubCell"/>
</dbReference>
<proteinExistence type="inferred from homology"/>
<evidence type="ECO:0000256" key="4">
    <source>
        <dbReference type="ARBA" id="ARBA00022692"/>
    </source>
</evidence>
<dbReference type="Proteomes" id="UP000095517">
    <property type="component" value="Unassembled WGS sequence"/>
</dbReference>
<dbReference type="InterPro" id="IPR000531">
    <property type="entry name" value="Beta-barrel_TonB"/>
</dbReference>
<dbReference type="Gene3D" id="2.170.130.10">
    <property type="entry name" value="TonB-dependent receptor, plug domain"/>
    <property type="match status" value="1"/>
</dbReference>
<evidence type="ECO:0000256" key="8">
    <source>
        <dbReference type="ARBA" id="ARBA00023170"/>
    </source>
</evidence>
<dbReference type="InterPro" id="IPR037066">
    <property type="entry name" value="Plug_dom_sf"/>
</dbReference>
<name>A0A174H872_9BACE</name>
<dbReference type="InterPro" id="IPR012910">
    <property type="entry name" value="Plug_dom"/>
</dbReference>
<dbReference type="Pfam" id="PF13715">
    <property type="entry name" value="CarbopepD_reg_2"/>
    <property type="match status" value="1"/>
</dbReference>
<feature type="domain" description="TonB-dependent receptor plug" evidence="13">
    <location>
        <begin position="125"/>
        <end position="232"/>
    </location>
</feature>
<dbReference type="InterPro" id="IPR008969">
    <property type="entry name" value="CarboxyPept-like_regulatory"/>
</dbReference>
<evidence type="ECO:0000256" key="11">
    <source>
        <dbReference type="RuleBase" id="RU003357"/>
    </source>
</evidence>